<dbReference type="EMBL" id="CP163302">
    <property type="protein sequence ID" value="XDP44808.1"/>
    <property type="molecule type" value="Genomic_DNA"/>
</dbReference>
<evidence type="ECO:0000259" key="11">
    <source>
        <dbReference type="PROSITE" id="PS50110"/>
    </source>
</evidence>
<dbReference type="RefSeq" id="WP_307958444.1">
    <property type="nucleotide sequence ID" value="NZ_CP163302.1"/>
</dbReference>
<dbReference type="PIRSF" id="PIRSF006171">
    <property type="entry name" value="RR_citrat_malat"/>
    <property type="match status" value="1"/>
</dbReference>
<evidence type="ECO:0000256" key="4">
    <source>
        <dbReference type="ARBA" id="ARBA00023012"/>
    </source>
</evidence>
<evidence type="ECO:0000256" key="1">
    <source>
        <dbReference type="ARBA" id="ARBA00004496"/>
    </source>
</evidence>
<dbReference type="InterPro" id="IPR001789">
    <property type="entry name" value="Sig_transdc_resp-reg_receiver"/>
</dbReference>
<dbReference type="PROSITE" id="PS50110">
    <property type="entry name" value="RESPONSE_REGULATORY"/>
    <property type="match status" value="1"/>
</dbReference>
<evidence type="ECO:0000256" key="8">
    <source>
        <dbReference type="ARBA" id="ARBA00023163"/>
    </source>
</evidence>
<dbReference type="GO" id="GO:0003700">
    <property type="term" value="F:DNA-binding transcription factor activity"/>
    <property type="evidence" value="ECO:0007669"/>
    <property type="project" value="InterPro"/>
</dbReference>
<dbReference type="PANTHER" id="PTHR45526">
    <property type="entry name" value="TRANSCRIPTIONAL REGULATORY PROTEIN DPIA"/>
    <property type="match status" value="1"/>
</dbReference>
<evidence type="ECO:0000256" key="7">
    <source>
        <dbReference type="ARBA" id="ARBA00023159"/>
    </source>
</evidence>
<evidence type="ECO:0000313" key="12">
    <source>
        <dbReference type="EMBL" id="XDP44808.1"/>
    </source>
</evidence>
<keyword evidence="3 10" id="KW-0597">Phosphoprotein</keyword>
<dbReference type="InterPro" id="IPR036390">
    <property type="entry name" value="WH_DNA-bd_sf"/>
</dbReference>
<dbReference type="SMART" id="SM00448">
    <property type="entry name" value="REC"/>
    <property type="match status" value="1"/>
</dbReference>
<organism evidence="12">
    <name type="scientific">Sinomonas puerhi</name>
    <dbReference type="NCBI Taxonomy" id="3238584"/>
    <lineage>
        <taxon>Bacteria</taxon>
        <taxon>Bacillati</taxon>
        <taxon>Actinomycetota</taxon>
        <taxon>Actinomycetes</taxon>
        <taxon>Micrococcales</taxon>
        <taxon>Micrococcaceae</taxon>
        <taxon>Sinomonas</taxon>
    </lineage>
</organism>
<keyword evidence="2 9" id="KW-0963">Cytoplasm</keyword>
<protein>
    <recommendedName>
        <fullName evidence="9">Transcriptional regulatory protein</fullName>
    </recommendedName>
</protein>
<name>A0AB39L2K9_9MICC</name>
<dbReference type="Gene3D" id="3.40.50.2300">
    <property type="match status" value="1"/>
</dbReference>
<keyword evidence="7 9" id="KW-0010">Activator</keyword>
<reference evidence="12" key="1">
    <citation type="submission" date="2024-07" db="EMBL/GenBank/DDBJ databases">
        <authorList>
            <person name="fu j."/>
        </authorList>
    </citation>
    <scope>NUCLEOTIDE SEQUENCE</scope>
    <source>
        <strain evidence="12">P10A9</strain>
    </source>
</reference>
<dbReference type="Gene3D" id="1.10.10.10">
    <property type="entry name" value="Winged helix-like DNA-binding domain superfamily/Winged helix DNA-binding domain"/>
    <property type="match status" value="1"/>
</dbReference>
<dbReference type="GO" id="GO:0005737">
    <property type="term" value="C:cytoplasm"/>
    <property type="evidence" value="ECO:0007669"/>
    <property type="project" value="UniProtKB-SubCell"/>
</dbReference>
<evidence type="ECO:0000256" key="10">
    <source>
        <dbReference type="PROSITE-ProRule" id="PRU00169"/>
    </source>
</evidence>
<dbReference type="GO" id="GO:0003677">
    <property type="term" value="F:DNA binding"/>
    <property type="evidence" value="ECO:0007669"/>
    <property type="project" value="UniProtKB-KW"/>
</dbReference>
<dbReference type="InterPro" id="IPR036388">
    <property type="entry name" value="WH-like_DNA-bd_sf"/>
</dbReference>
<dbReference type="InterPro" id="IPR005471">
    <property type="entry name" value="Tscrpt_reg_IclR_N"/>
</dbReference>
<dbReference type="KEGG" id="spue:AB5L97_16275"/>
<feature type="modified residue" description="4-aspartylphosphate" evidence="10">
    <location>
        <position position="58"/>
    </location>
</feature>
<dbReference type="Pfam" id="PF09339">
    <property type="entry name" value="HTH_IclR"/>
    <property type="match status" value="1"/>
</dbReference>
<dbReference type="AlphaFoldDB" id="A0AB39L2K9"/>
<evidence type="ECO:0000256" key="2">
    <source>
        <dbReference type="ARBA" id="ARBA00022490"/>
    </source>
</evidence>
<evidence type="ECO:0000256" key="9">
    <source>
        <dbReference type="PIRNR" id="PIRNR006171"/>
    </source>
</evidence>
<gene>
    <name evidence="12" type="ORF">AB5L97_16275</name>
</gene>
<sequence>MSSLAIRVLVVDDDFRVARLHAAQVARIPGYECVGEAHTAAEARAAIARERPDLLLLDVYLPDEDGISLLTSLREAGEDVDVVIITAARDVATVRAAMRGGAVYYLVKPFGFGQLAEQLGAYRRWRADAESRSATGITGQTDVDALFASQRAAAAWGGTGPTAPRRLPPTMQKVLDAVLAAGHPLGAQDVSDLVGISRPTSQRYLSELERKGRLALHLEYGATGRPVNTYVPRGRD</sequence>
<keyword evidence="8 9" id="KW-0804">Transcription</keyword>
<keyword evidence="5 9" id="KW-0805">Transcription regulation</keyword>
<proteinExistence type="predicted"/>
<evidence type="ECO:0000256" key="5">
    <source>
        <dbReference type="ARBA" id="ARBA00023015"/>
    </source>
</evidence>
<dbReference type="SUPFAM" id="SSF46785">
    <property type="entry name" value="Winged helix' DNA-binding domain"/>
    <property type="match status" value="1"/>
</dbReference>
<comment type="subcellular location">
    <subcellularLocation>
        <location evidence="1 9">Cytoplasm</location>
    </subcellularLocation>
</comment>
<accession>A0AB39L2K9</accession>
<dbReference type="InterPro" id="IPR011006">
    <property type="entry name" value="CheY-like_superfamily"/>
</dbReference>
<dbReference type="SUPFAM" id="SSF52172">
    <property type="entry name" value="CheY-like"/>
    <property type="match status" value="1"/>
</dbReference>
<dbReference type="InterPro" id="IPR024187">
    <property type="entry name" value="Sig_transdc_resp-reg_cit/mal"/>
</dbReference>
<keyword evidence="4 9" id="KW-0902">Two-component regulatory system</keyword>
<dbReference type="PANTHER" id="PTHR45526:SF1">
    <property type="entry name" value="TRANSCRIPTIONAL REGULATORY PROTEIN DCUR-RELATED"/>
    <property type="match status" value="1"/>
</dbReference>
<dbReference type="InterPro" id="IPR051271">
    <property type="entry name" value="2C-system_Tx_regulators"/>
</dbReference>
<dbReference type="GO" id="GO:0000156">
    <property type="term" value="F:phosphorelay response regulator activity"/>
    <property type="evidence" value="ECO:0007669"/>
    <property type="project" value="TreeGrafter"/>
</dbReference>
<evidence type="ECO:0000256" key="6">
    <source>
        <dbReference type="ARBA" id="ARBA00023125"/>
    </source>
</evidence>
<feature type="domain" description="Response regulatory" evidence="11">
    <location>
        <begin position="7"/>
        <end position="123"/>
    </location>
</feature>
<dbReference type="Pfam" id="PF00072">
    <property type="entry name" value="Response_reg"/>
    <property type="match status" value="1"/>
</dbReference>
<keyword evidence="6 9" id="KW-0238">DNA-binding</keyword>
<evidence type="ECO:0000256" key="3">
    <source>
        <dbReference type="ARBA" id="ARBA00022553"/>
    </source>
</evidence>